<reference evidence="6 7" key="1">
    <citation type="submission" date="2014-02" db="EMBL/GenBank/DDBJ databases">
        <title>The genome sequence of the entomopathogenic fungus Metarhizium robertsii ARSEF 2575.</title>
        <authorList>
            <person name="Giuliano Garisto Donzelli B."/>
            <person name="Roe B.A."/>
            <person name="Macmil S.L."/>
            <person name="Krasnoff S.B."/>
            <person name="Gibson D.M."/>
        </authorList>
    </citation>
    <scope>NUCLEOTIDE SEQUENCE [LARGE SCALE GENOMIC DNA]</scope>
    <source>
        <strain evidence="6 7">ARSEF 2575</strain>
    </source>
</reference>
<dbReference type="Pfam" id="PF05970">
    <property type="entry name" value="PIF1"/>
    <property type="match status" value="1"/>
</dbReference>
<comment type="caution">
    <text evidence="6">The sequence shown here is derived from an EMBL/GenBank/DDBJ whole genome shotgun (WGS) entry which is preliminary data.</text>
</comment>
<dbReference type="GO" id="GO:0043139">
    <property type="term" value="F:5'-3' DNA helicase activity"/>
    <property type="evidence" value="ECO:0007669"/>
    <property type="project" value="UniProtKB-EC"/>
</dbReference>
<feature type="domain" description="DUF6570" evidence="5">
    <location>
        <begin position="577"/>
        <end position="701"/>
    </location>
</feature>
<dbReference type="GO" id="GO:0016887">
    <property type="term" value="F:ATP hydrolysis activity"/>
    <property type="evidence" value="ECO:0007669"/>
    <property type="project" value="RHEA"/>
</dbReference>
<dbReference type="EMBL" id="JELW01000169">
    <property type="protein sequence ID" value="EXU94719.1"/>
    <property type="molecule type" value="Genomic_DNA"/>
</dbReference>
<feature type="domain" description="DNA helicase Pif1-like DEAD-box helicase" evidence="3">
    <location>
        <begin position="1818"/>
        <end position="1964"/>
    </location>
</feature>
<keyword evidence="1 6" id="KW-0347">Helicase</keyword>
<evidence type="ECO:0000256" key="1">
    <source>
        <dbReference type="RuleBase" id="RU363044"/>
    </source>
</evidence>
<dbReference type="eggNOG" id="KOG0987">
    <property type="taxonomic scope" value="Eukaryota"/>
</dbReference>
<feature type="region of interest" description="Disordered" evidence="2">
    <location>
        <begin position="720"/>
        <end position="741"/>
    </location>
</feature>
<evidence type="ECO:0000313" key="7">
    <source>
        <dbReference type="Proteomes" id="UP000030151"/>
    </source>
</evidence>
<dbReference type="PANTHER" id="PTHR47642">
    <property type="entry name" value="ATP-DEPENDENT DNA HELICASE"/>
    <property type="match status" value="1"/>
</dbReference>
<dbReference type="Gene3D" id="3.40.50.300">
    <property type="entry name" value="P-loop containing nucleotide triphosphate hydrolases"/>
    <property type="match status" value="1"/>
</dbReference>
<feature type="compositionally biased region" description="Basic residues" evidence="2">
    <location>
        <begin position="338"/>
        <end position="351"/>
    </location>
</feature>
<dbReference type="OrthoDB" id="4939608at2759"/>
<dbReference type="PANTHER" id="PTHR47642:SF5">
    <property type="entry name" value="ATP-DEPENDENT DNA HELICASE"/>
    <property type="match status" value="1"/>
</dbReference>
<keyword evidence="1" id="KW-0378">Hydrolase</keyword>
<comment type="catalytic activity">
    <reaction evidence="1">
        <text>ATP + H2O = ADP + phosphate + H(+)</text>
        <dbReference type="Rhea" id="RHEA:13065"/>
        <dbReference type="ChEBI" id="CHEBI:15377"/>
        <dbReference type="ChEBI" id="CHEBI:15378"/>
        <dbReference type="ChEBI" id="CHEBI:30616"/>
        <dbReference type="ChEBI" id="CHEBI:43474"/>
        <dbReference type="ChEBI" id="CHEBI:456216"/>
        <dbReference type="EC" id="5.6.2.3"/>
    </reaction>
</comment>
<dbReference type="InterPro" id="IPR010285">
    <property type="entry name" value="DNA_helicase_pif1-like_DEAD"/>
</dbReference>
<feature type="compositionally biased region" description="Basic and acidic residues" evidence="2">
    <location>
        <begin position="401"/>
        <end position="411"/>
    </location>
</feature>
<protein>
    <recommendedName>
        <fullName evidence="1">ATP-dependent DNA helicase</fullName>
        <ecNumber evidence="1">5.6.2.3</ecNumber>
    </recommendedName>
</protein>
<feature type="domain" description="Helitron helicase-like" evidence="4">
    <location>
        <begin position="927"/>
        <end position="1142"/>
    </location>
</feature>
<evidence type="ECO:0000313" key="6">
    <source>
        <dbReference type="EMBL" id="EXU94719.1"/>
    </source>
</evidence>
<gene>
    <name evidence="6" type="ORF">X797_012200</name>
</gene>
<dbReference type="GO" id="GO:0006281">
    <property type="term" value="P:DNA repair"/>
    <property type="evidence" value="ECO:0007669"/>
    <property type="project" value="UniProtKB-KW"/>
</dbReference>
<feature type="region of interest" description="Disordered" evidence="2">
    <location>
        <begin position="317"/>
        <end position="362"/>
    </location>
</feature>
<dbReference type="HOGENOM" id="CLU_001248_5_0_1"/>
<feature type="region of interest" description="Disordered" evidence="2">
    <location>
        <begin position="375"/>
        <end position="429"/>
    </location>
</feature>
<sequence>MSGAVQNSRVMKARGDESRSVEALKTVSRIWGGDKVHYYQWAYSGINFCNKLCAAARKVSDWEEAVVKLNRLLHRRSQQLGRRPIKYSVNPIESDDLINLRAWSHKDPYVKKNDCERISLVFSNLAARDLPAGFGFDKFGLMVRSGQQQSGGDQPSREEMESRSPWDGGDWVRDRLREGHGNLARLRTVMRIWGGDKVQYYKWAHRGEDFCKKLCTAARQVSDWDEAVVKLNRLIRRRAEQIGRRKVKQSVDPIDPDDLVNLKAWSHKDPYVKKNDREGIALSLRKLAVTDLPAGFGFDKFGLMVRTEERQLGSVEESGLGVGGCNRQNVAPTGGKQVRTHRNRRRTKVRRPRDGSASKAVARPGDLFQAFRRVRDGDEQATAQVNPGSREIRGSPLGVLRRLEVEKDARRGEKKRQGPSSTDGLRSKRARIMVRQERTESDQEEDLASVLRCMNEEFAEKERLSHSQEWSIPVSLEKKVSTVQEYYNAFHDVSTLPIHTCTICYLKYARVDLGEVDWDRWVVGIVEKRDDSPFRCRRCFLPGKKIVACFDCLKHLERGALSPAAQLHTRLGCEHMFPDELKGLTPIEEKLIALNSCYGFITKYSLADWHRQSVRYPKHVKGNITVFPNNVQELVRDVLPHPLLKVLDEVHVSWQGVEKPAPSDLSALLSVRRRVVERALVWLKRYNPLYADIHIDTAEMDSWGTAIHGVPSQIYDRLERNEPSASEKARTGPVVPRTERGLEEDGPVDIREVLAMLGQGDDIVADPAEASEQANAVGEDGNEEQAELESGADVIHETISSGMFALDDQPDIRDAEKLQQVYDALSQEAVRDDKAGSDWAGSAELRRGYTSEPYIVVSRCEEFADSFDTRFFAKAFPTLFPVGNGGPRQAEESVADTAGDREMVLDADATAWGLVSSRNMSLETWAGLVLQRHGGRFATHHVFSFLVFNMGVKSRNRRVSMLSVRRKNFREVEHIVRSLTAERLGEARAELEESGKTVDEAVNKLLRSLSLYGFRQPMSRENRLSMRRKIKALIIRHGIPAIWFTLNPNDITNPVKLRLAAHRFRDPDEAEAFLTSLDLAYKRARLAISDPLSSAIFFHREMEMFFKYYVRTGEDSVFGRISQYFGAVETNERGALRLHGILWLQGNMHLSSILKDVQGEDQATYRDRVIQYVDSVFTESFNTGQTMQDLDQAASAAVQAERSVTSDISSMLQNSHQFAAAFDEEANFCAGATQIHTHSPTCVKYSIKKQGRKSNLCRFKAPWRLVEKTAFTEDGVLRIQRRHEWVNRWNKAMAVGLRHNHDISFIATQCKTLAIVYYVTNYATKVEDPVWKRVAAAADVFRVASEDDSRQNKTRQFLMRVANRIFTERPLSQVEVVAHLLGYPTEFANNDAWTFLNASSLYWHIFRRWSHLRSASGMEHVDEPMDETVLLEEAGERVSFVQAYPHRGRLLQGQSLYDYMSLVKLKRKGKRAATWGELEFDSVWPLSQMWVQALQRPGRHAVVCLDGYLCMDFGEEEELYHRRYRRAAVQHLAIFVPWESFLSETSGDINTIWERQKQGLARRVSFLVDNVQLLRRSAEDVKRDARQWAAMSGETDPMADVTESGMADGDDELGIGYRSDNIGNAARLIDVFRNAVGSGQITTGSKEISTMVQELCRFQLASLCSTDDLRATMVIERGPRTLGLRGHPSSGAEIPRQEQVRSIKSQQISASKERERMIQGVQSLGSNNTTGHSRAAYSVLHGFGEDDISITAADSETVAGATGPSTSIRFGPATSFLEAGRQLAVSFTLNQRQSIALRLICRQLDRVRRDERGTSQLCQFVGGEGGTGKSRVIEAIAALFASKGISHRLLVTATSGTAAAQVNGITIHSACNLSKGISRTSLYTHVDGIRSSSSGDLYIDGQARMDWQEKWLLIVDEVSMLGARTLHAANEQLCKLRGCTEDFGGIPIVVFCGDFHQFRPVQERSILLPSAAIPWDEERTFRMEQRYQHDKAHALWKKFTTVVMLNEQVRAAGDPRLRGLLTRIREGIQDQTDVDLLNRTCYQEGRRIPWESGITVVTPLNKNRWNLNVEAVLSFQKQRQAPMRIFISEHKWKDGQPTEEEALMMMGYGDDSAIPVPAIFMFVPGMAVVVNQNTHQGLKVVNGSRYVALDVILDKKYPGYRISRDTTLHFGPPAACQPEPSFLHPSAQR</sequence>
<keyword evidence="1" id="KW-0234">DNA repair</keyword>
<dbReference type="InterPro" id="IPR051055">
    <property type="entry name" value="PIF1_helicase"/>
</dbReference>
<proteinExistence type="inferred from homology"/>
<accession>A0A014MUC4</accession>
<dbReference type="Pfam" id="PF14214">
    <property type="entry name" value="Helitron_like_N"/>
    <property type="match status" value="1"/>
</dbReference>
<dbReference type="InterPro" id="IPR046700">
    <property type="entry name" value="DUF6570"/>
</dbReference>
<evidence type="ECO:0000259" key="4">
    <source>
        <dbReference type="Pfam" id="PF14214"/>
    </source>
</evidence>
<dbReference type="Proteomes" id="UP000030151">
    <property type="component" value="Unassembled WGS sequence"/>
</dbReference>
<dbReference type="EC" id="5.6.2.3" evidence="1"/>
<organism evidence="6 7">
    <name type="scientific">Metarhizium robertsii</name>
    <dbReference type="NCBI Taxonomy" id="568076"/>
    <lineage>
        <taxon>Eukaryota</taxon>
        <taxon>Fungi</taxon>
        <taxon>Dikarya</taxon>
        <taxon>Ascomycota</taxon>
        <taxon>Pezizomycotina</taxon>
        <taxon>Sordariomycetes</taxon>
        <taxon>Hypocreomycetidae</taxon>
        <taxon>Hypocreales</taxon>
        <taxon>Clavicipitaceae</taxon>
        <taxon>Metarhizium</taxon>
    </lineage>
</organism>
<dbReference type="GO" id="GO:0006310">
    <property type="term" value="P:DNA recombination"/>
    <property type="evidence" value="ECO:0007669"/>
    <property type="project" value="UniProtKB-KW"/>
</dbReference>
<comment type="cofactor">
    <cofactor evidence="1">
        <name>Mg(2+)</name>
        <dbReference type="ChEBI" id="CHEBI:18420"/>
    </cofactor>
</comment>
<comment type="similarity">
    <text evidence="1">Belongs to the helicase family.</text>
</comment>
<feature type="compositionally biased region" description="Low complexity" evidence="2">
    <location>
        <begin position="145"/>
        <end position="154"/>
    </location>
</feature>
<dbReference type="SUPFAM" id="SSF52540">
    <property type="entry name" value="P-loop containing nucleoside triphosphate hydrolases"/>
    <property type="match status" value="1"/>
</dbReference>
<dbReference type="Pfam" id="PF20209">
    <property type="entry name" value="DUF6570"/>
    <property type="match status" value="1"/>
</dbReference>
<evidence type="ECO:0000259" key="3">
    <source>
        <dbReference type="Pfam" id="PF05970"/>
    </source>
</evidence>
<keyword evidence="1" id="KW-0067">ATP-binding</keyword>
<feature type="compositionally biased region" description="Basic and acidic residues" evidence="2">
    <location>
        <begin position="155"/>
        <end position="166"/>
    </location>
</feature>
<feature type="compositionally biased region" description="Basic and acidic residues" evidence="2">
    <location>
        <begin position="720"/>
        <end position="730"/>
    </location>
</feature>
<dbReference type="GO" id="GO:0005524">
    <property type="term" value="F:ATP binding"/>
    <property type="evidence" value="ECO:0007669"/>
    <property type="project" value="UniProtKB-KW"/>
</dbReference>
<name>A0A014MUC4_9HYPO</name>
<keyword evidence="1" id="KW-0547">Nucleotide-binding</keyword>
<evidence type="ECO:0000256" key="2">
    <source>
        <dbReference type="SAM" id="MobiDB-lite"/>
    </source>
</evidence>
<dbReference type="InterPro" id="IPR025476">
    <property type="entry name" value="Helitron_helicase-like"/>
</dbReference>
<dbReference type="GO" id="GO:0000723">
    <property type="term" value="P:telomere maintenance"/>
    <property type="evidence" value="ECO:0007669"/>
    <property type="project" value="InterPro"/>
</dbReference>
<keyword evidence="1" id="KW-0227">DNA damage</keyword>
<keyword evidence="1" id="KW-0233">DNA recombination</keyword>
<evidence type="ECO:0000259" key="5">
    <source>
        <dbReference type="Pfam" id="PF20209"/>
    </source>
</evidence>
<dbReference type="InterPro" id="IPR027417">
    <property type="entry name" value="P-loop_NTPase"/>
</dbReference>
<feature type="region of interest" description="Disordered" evidence="2">
    <location>
        <begin position="145"/>
        <end position="166"/>
    </location>
</feature>